<evidence type="ECO:0000313" key="1">
    <source>
        <dbReference type="EMBL" id="MBW90477.1"/>
    </source>
</evidence>
<dbReference type="AlphaFoldDB" id="A0A2P2JAQ1"/>
<sequence>MQDRRYLKTTYETGSQNIMRRVKSVIYDSYLESHLPV</sequence>
<accession>A0A2P2JAQ1</accession>
<name>A0A2P2JAQ1_RHIMU</name>
<organism evidence="1">
    <name type="scientific">Rhizophora mucronata</name>
    <name type="common">Asiatic mangrove</name>
    <dbReference type="NCBI Taxonomy" id="61149"/>
    <lineage>
        <taxon>Eukaryota</taxon>
        <taxon>Viridiplantae</taxon>
        <taxon>Streptophyta</taxon>
        <taxon>Embryophyta</taxon>
        <taxon>Tracheophyta</taxon>
        <taxon>Spermatophyta</taxon>
        <taxon>Magnoliopsida</taxon>
        <taxon>eudicotyledons</taxon>
        <taxon>Gunneridae</taxon>
        <taxon>Pentapetalae</taxon>
        <taxon>rosids</taxon>
        <taxon>fabids</taxon>
        <taxon>Malpighiales</taxon>
        <taxon>Rhizophoraceae</taxon>
        <taxon>Rhizophora</taxon>
    </lineage>
</organism>
<reference evidence="1" key="1">
    <citation type="submission" date="2018-02" db="EMBL/GenBank/DDBJ databases">
        <title>Rhizophora mucronata_Transcriptome.</title>
        <authorList>
            <person name="Meera S.P."/>
            <person name="Sreeshan A."/>
            <person name="Augustine A."/>
        </authorList>
    </citation>
    <scope>NUCLEOTIDE SEQUENCE</scope>
    <source>
        <tissue evidence="1">Leaf</tissue>
    </source>
</reference>
<proteinExistence type="predicted"/>
<dbReference type="EMBL" id="GGEC01009994">
    <property type="protein sequence ID" value="MBW90477.1"/>
    <property type="molecule type" value="Transcribed_RNA"/>
</dbReference>
<protein>
    <submittedName>
        <fullName evidence="1">Uncharacterized protein</fullName>
    </submittedName>
</protein>